<reference evidence="3 4" key="2">
    <citation type="submission" date="2013-11" db="EMBL/GenBank/DDBJ databases">
        <title>Whole genome shotgun sequence of Vibrio halioticoli NBRC 102217.</title>
        <authorList>
            <person name="Isaki S."/>
            <person name="Kimura A."/>
            <person name="Ohji S."/>
            <person name="Hosoyama A."/>
            <person name="Fujita N."/>
            <person name="Hashimoto M."/>
            <person name="Hosoyama Y."/>
            <person name="Yamazoe A."/>
        </authorList>
    </citation>
    <scope>NUCLEOTIDE SEQUENCE [LARGE SCALE GENOMIC DNA]</scope>
    <source>
        <strain evidence="3 4">NBRC 102217</strain>
    </source>
</reference>
<comment type="caution">
    <text evidence="3">The sequence shown here is derived from an EMBL/GenBank/DDBJ whole genome shotgun (WGS) entry which is preliminary data.</text>
</comment>
<protein>
    <recommendedName>
        <fullName evidence="5">Lipoprotein</fullName>
    </recommendedName>
</protein>
<evidence type="ECO:0000256" key="1">
    <source>
        <dbReference type="SAM" id="MobiDB-lite"/>
    </source>
</evidence>
<feature type="compositionally biased region" description="Polar residues" evidence="1">
    <location>
        <begin position="40"/>
        <end position="53"/>
    </location>
</feature>
<dbReference type="eggNOG" id="ENOG5031N2Q">
    <property type="taxonomic scope" value="Bacteria"/>
</dbReference>
<dbReference type="PROSITE" id="PS51257">
    <property type="entry name" value="PROKAR_LIPOPROTEIN"/>
    <property type="match status" value="1"/>
</dbReference>
<dbReference type="RefSeq" id="WP_023405398.1">
    <property type="nucleotide sequence ID" value="NZ_BAUJ01000068.1"/>
</dbReference>
<keyword evidence="2" id="KW-0732">Signal</keyword>
<sequence length="209" mass="23292">MTKAPLLIASLLLLVQGCSSTQSTPAANNPIVNGHHSIDAASNSKQSQLTQNNTIQNSEFSEEKQAWFDSEKWNYHGDGMVKNVGWNDLAHRGDLNFVASYSANPDDCAPQMYITGPFYSNRISGIFNVNGQDVHFKYVHKVNDQARMYRAKNPKGQEFLIHEFQQGTPVTIKSDIGTTATFPSQGFKQAKIALDKECLVKLQRERNAL</sequence>
<gene>
    <name evidence="3" type="ORF">VHA01S_068_00060</name>
</gene>
<evidence type="ECO:0008006" key="5">
    <source>
        <dbReference type="Google" id="ProtNLM"/>
    </source>
</evidence>
<feature type="region of interest" description="Disordered" evidence="1">
    <location>
        <begin position="26"/>
        <end position="53"/>
    </location>
</feature>
<keyword evidence="4" id="KW-1185">Reference proteome</keyword>
<dbReference type="EMBL" id="BAUJ01000068">
    <property type="protein sequence ID" value="GAD91098.1"/>
    <property type="molecule type" value="Genomic_DNA"/>
</dbReference>
<feature type="signal peptide" evidence="2">
    <location>
        <begin position="1"/>
        <end position="21"/>
    </location>
</feature>
<evidence type="ECO:0000313" key="4">
    <source>
        <dbReference type="Proteomes" id="UP000017800"/>
    </source>
</evidence>
<organism evidence="3 4">
    <name type="scientific">Vibrio halioticoli NBRC 102217</name>
    <dbReference type="NCBI Taxonomy" id="1219072"/>
    <lineage>
        <taxon>Bacteria</taxon>
        <taxon>Pseudomonadati</taxon>
        <taxon>Pseudomonadota</taxon>
        <taxon>Gammaproteobacteria</taxon>
        <taxon>Vibrionales</taxon>
        <taxon>Vibrionaceae</taxon>
        <taxon>Vibrio</taxon>
    </lineage>
</organism>
<dbReference type="OrthoDB" id="5869135at2"/>
<dbReference type="Proteomes" id="UP000017800">
    <property type="component" value="Unassembled WGS sequence"/>
</dbReference>
<name>V5FH80_9VIBR</name>
<reference evidence="3 4" key="1">
    <citation type="submission" date="2013-10" db="EMBL/GenBank/DDBJ databases">
        <authorList>
            <person name="Ichikawa N."/>
            <person name="Kimura A."/>
            <person name="Ohji S."/>
            <person name="Hosoyama A."/>
            <person name="Fujita N."/>
        </authorList>
    </citation>
    <scope>NUCLEOTIDE SEQUENCE [LARGE SCALE GENOMIC DNA]</scope>
    <source>
        <strain evidence="3 4">NBRC 102217</strain>
    </source>
</reference>
<proteinExistence type="predicted"/>
<feature type="chain" id="PRO_5004736002" description="Lipoprotein" evidence="2">
    <location>
        <begin position="22"/>
        <end position="209"/>
    </location>
</feature>
<dbReference type="AlphaFoldDB" id="V5FH80"/>
<accession>V5FH80</accession>
<evidence type="ECO:0000256" key="2">
    <source>
        <dbReference type="SAM" id="SignalP"/>
    </source>
</evidence>
<evidence type="ECO:0000313" key="3">
    <source>
        <dbReference type="EMBL" id="GAD91098.1"/>
    </source>
</evidence>